<dbReference type="Proteomes" id="UP001458880">
    <property type="component" value="Unassembled WGS sequence"/>
</dbReference>
<dbReference type="EMBL" id="JASPKY010000363">
    <property type="protein sequence ID" value="KAK9703828.1"/>
    <property type="molecule type" value="Genomic_DNA"/>
</dbReference>
<organism evidence="3 4">
    <name type="scientific">Popillia japonica</name>
    <name type="common">Japanese beetle</name>
    <dbReference type="NCBI Taxonomy" id="7064"/>
    <lineage>
        <taxon>Eukaryota</taxon>
        <taxon>Metazoa</taxon>
        <taxon>Ecdysozoa</taxon>
        <taxon>Arthropoda</taxon>
        <taxon>Hexapoda</taxon>
        <taxon>Insecta</taxon>
        <taxon>Pterygota</taxon>
        <taxon>Neoptera</taxon>
        <taxon>Endopterygota</taxon>
        <taxon>Coleoptera</taxon>
        <taxon>Polyphaga</taxon>
        <taxon>Scarabaeiformia</taxon>
        <taxon>Scarabaeidae</taxon>
        <taxon>Rutelinae</taxon>
        <taxon>Popillia</taxon>
    </lineage>
</organism>
<feature type="region of interest" description="Disordered" evidence="1">
    <location>
        <begin position="200"/>
        <end position="226"/>
    </location>
</feature>
<evidence type="ECO:0000313" key="4">
    <source>
        <dbReference type="Proteomes" id="UP001458880"/>
    </source>
</evidence>
<dbReference type="InterPro" id="IPR022048">
    <property type="entry name" value="Envelope_fusion-like"/>
</dbReference>
<feature type="transmembrane region" description="Helical" evidence="2">
    <location>
        <begin position="758"/>
        <end position="776"/>
    </location>
</feature>
<gene>
    <name evidence="3" type="ORF">QE152_g29083</name>
</gene>
<evidence type="ECO:0000313" key="3">
    <source>
        <dbReference type="EMBL" id="KAK9703828.1"/>
    </source>
</evidence>
<keyword evidence="2" id="KW-0812">Transmembrane</keyword>
<dbReference type="Pfam" id="PF12259">
    <property type="entry name" value="Baculo_F"/>
    <property type="match status" value="1"/>
</dbReference>
<keyword evidence="4" id="KW-1185">Reference proteome</keyword>
<proteinExistence type="predicted"/>
<evidence type="ECO:0000256" key="2">
    <source>
        <dbReference type="SAM" id="Phobius"/>
    </source>
</evidence>
<comment type="caution">
    <text evidence="3">The sequence shown here is derived from an EMBL/GenBank/DDBJ whole genome shotgun (WGS) entry which is preliminary data.</text>
</comment>
<accession>A0AAW1JKF1</accession>
<evidence type="ECO:0000256" key="1">
    <source>
        <dbReference type="SAM" id="MobiDB-lite"/>
    </source>
</evidence>
<protein>
    <submittedName>
        <fullName evidence="3">Baculovirus F protein</fullName>
    </submittedName>
</protein>
<name>A0AAW1JKF1_POPJA</name>
<keyword evidence="2" id="KW-0472">Membrane</keyword>
<keyword evidence="2" id="KW-1133">Transmembrane helix</keyword>
<sequence length="823" mass="95218">MKKVGIVKKYKRRESLKKIKKRKLTIPQESDTDDFSDIPVDSDLSEYDVDDISKNFDNSVNSAVVGDYVLVKFSTKRTRLHYVRRVEGISKKENDTINFLGKKSNSCTYYYPEEADRSDMDFCDLVLRLSPPNNVSGTSGTQILLYDKQSRSKLKKLAPNYLGPFKIIRIFDNNTAELQLAKNKTQTYHFDLLKPYVVSDGENNQGHPTPPLSSLTNSPQPGPQVAKYHKVKTIDASSGLLYQNLGKAKVMNQNCHLISYYNLTHIGHQIRLLDQYYLKSLDVCNLAISEHYVYDCRNQLRYINTKSQAIKQIFRIISHQMNFNINRKRRGLFKGVGDGLKWLFGVPDADDGEFYSDSIESLINGQTRVDTIMQQQGSIIQQTITNFNTSLIRMNENIFVLSKNLKNFQTFANEIKKSKHQIDLELQLSNHLLILIEMSDELLHILQTYENDVLIQNGIISYHIPSPEQLFSELQKLQTKYTYLSLCQLITLYTFYLYYKIIQMKSFIKNNMLIIGFDIPLVNMYTYDLYQMFPLPTPHQNDPAIFSYIEPTYQFILVSIAETYYHMINDLTSCKEYIPKNWVCYGLTTSKKIDFEESEIQLLLKTTTTIPRSCQTRNLIAGMEIWHPLQENSWLFATSRPVQISIICLHEETEQAIVEHIRIFQLTRQCKAFTKYVTLEAVSILSTSNLTNEIPDTQIEEDDCCINLKENLTLNSEPIKFTNLDLQELKFAQSKLKEFDEQLQNHLNKPFIIKRSSWYTTALTIIALLILLYNLLRWCGCLYLLKKLCCFTSESRSAMVRLSLPVEETLLLHSCDGAAVFTC</sequence>
<dbReference type="AlphaFoldDB" id="A0AAW1JKF1"/>
<reference evidence="3 4" key="1">
    <citation type="journal article" date="2024" name="BMC Genomics">
        <title>De novo assembly and annotation of Popillia japonica's genome with initial clues to its potential as an invasive pest.</title>
        <authorList>
            <person name="Cucini C."/>
            <person name="Boschi S."/>
            <person name="Funari R."/>
            <person name="Cardaioli E."/>
            <person name="Iannotti N."/>
            <person name="Marturano G."/>
            <person name="Paoli F."/>
            <person name="Bruttini M."/>
            <person name="Carapelli A."/>
            <person name="Frati F."/>
            <person name="Nardi F."/>
        </authorList>
    </citation>
    <scope>NUCLEOTIDE SEQUENCE [LARGE SCALE GENOMIC DNA]</scope>
    <source>
        <strain evidence="3">DMR45628</strain>
    </source>
</reference>